<feature type="region of interest" description="Disordered" evidence="1">
    <location>
        <begin position="990"/>
        <end position="1022"/>
    </location>
</feature>
<feature type="domain" description="Myb/SANT-like" evidence="2">
    <location>
        <begin position="355"/>
        <end position="449"/>
    </location>
</feature>
<feature type="region of interest" description="Disordered" evidence="1">
    <location>
        <begin position="1"/>
        <end position="25"/>
    </location>
</feature>
<feature type="region of interest" description="Disordered" evidence="1">
    <location>
        <begin position="664"/>
        <end position="683"/>
    </location>
</feature>
<accession>A0A9Q0JZM7</accession>
<name>A0A9Q0JZM7_9MAGN</name>
<dbReference type="Proteomes" id="UP001141806">
    <property type="component" value="Unassembled WGS sequence"/>
</dbReference>
<dbReference type="OrthoDB" id="1848055at2759"/>
<gene>
    <name evidence="3" type="ORF">NE237_025570</name>
</gene>
<feature type="domain" description="Myb/SANT-like" evidence="2">
    <location>
        <begin position="190"/>
        <end position="283"/>
    </location>
</feature>
<dbReference type="PANTHER" id="PTHR46929">
    <property type="entry name" value="EXPRESSED PROTEIN"/>
    <property type="match status" value="1"/>
</dbReference>
<sequence length="1116" mass="129707">MQIVPPNRRVDGLSSQTPTTGDRSRTYWTPPMERYFIDLMLDQMYRQNMIGHTFNKQAWTDMLTWFNAKFGSQYDKDVLKSRYTNLWKQFNDVKILLEQNGFTWDEARQMVTADDYVWDAYIKVHPDARSYKTKTLLNYADLCVIFGYATADGRYSRSSHDVDNEDDLLGIKIVEGTQAFATNERSRTDWTPPMDRYFIDLMLDQLQSGNKIDHTFNKQAWTDMVDLFNEKFNSQYGKRVLRHRYKKLWKYCNDITVLLDQNGFYWDEIQHRVTADDDVWDAYIKAHPFARSYRTRTFPNYKDLCLIYGNGIAGGTGSHLDQEKDLEDDAIGVKAGDARERESEVLTSTDRSRTYWTPPMDRYFIELLLEQVNAGNKIGHTFITQAWIDMVMSFNAKFGSHHDKDVLKNRYKHLRRQYNDITVLLDQSRFSWDETRQMVTADDHVWDAYIKEHPDARSYRIKTVPNYNSLCLIYGKETTDGRYSRLAHDTGVDNDFSGLETGNGTDSQATISSDRSRTDWTPSMDRYFIDLMLEQVQKGNKFDNTFNKQAWTDMITLFNAKFGSQHDKDVLRSRYKNLRKQYNDMKILLQRNGFSWDGTRQMVTANDDVWDAYIEEHPDARSYRTKTKSNYVDLCMIYGNSNAGGYKLTGEDIYINNEVLRVQTGEGKDGEAPSSTDRSRTDWTPPMDHCFINLMLDQVHRGNMIDHKFNKQAWTDMVTLFNAKFGSQHDKDVLKSRYKNLRKRYNDMKMLLDQGGFAWDEARHIITADDDVWDAYIKKHPDARSYQTKTMPNYKDLCLIYGNVMVEWRQSPSGHEGKDDEAIFNTDCLSTDWTPPMYHYFIDLMLEQVQGGNKIDHTFNEQAWTHMITLFNVKFSSQYGKDAFESQYGNLRKQYNDIFVLLDQVGLTGDDAQQMTIADHWDAFIQAHPDAFSYRTIVLENFKDLSVIYGNGTTSGGDNNSSPVDIDRLKLEMENGGGSQDLQLSVMSVSPRDPVNDLQESSPSSRKMDTSEQHDKRRSVMPSCSQSCRKVQRTGEGMIDALSEMSEVVTSLKNKKENKNFVSIENVITELQATPDIDDDLLLDACDLLEDEKKAKTFLALDVSLRKKWLLRKLRP</sequence>
<dbReference type="EMBL" id="JAMYWD010000010">
    <property type="protein sequence ID" value="KAJ4958459.1"/>
    <property type="molecule type" value="Genomic_DNA"/>
</dbReference>
<dbReference type="Pfam" id="PF12776">
    <property type="entry name" value="Myb_DNA-bind_3"/>
    <property type="match status" value="6"/>
</dbReference>
<comment type="caution">
    <text evidence="3">The sequence shown here is derived from an EMBL/GenBank/DDBJ whole genome shotgun (WGS) entry which is preliminary data.</text>
</comment>
<dbReference type="InterPro" id="IPR024752">
    <property type="entry name" value="Myb/SANT-like_dom"/>
</dbReference>
<feature type="compositionally biased region" description="Basic and acidic residues" evidence="1">
    <location>
        <begin position="666"/>
        <end position="681"/>
    </location>
</feature>
<dbReference type="PANTHER" id="PTHR46929:SF28">
    <property type="entry name" value="MYB_SANT-LIKE DNA-BINDING DOMAIN PROTEIN"/>
    <property type="match status" value="1"/>
</dbReference>
<feature type="domain" description="Myb/SANT-like" evidence="2">
    <location>
        <begin position="833"/>
        <end position="920"/>
    </location>
</feature>
<organism evidence="3 4">
    <name type="scientific">Protea cynaroides</name>
    <dbReference type="NCBI Taxonomy" id="273540"/>
    <lineage>
        <taxon>Eukaryota</taxon>
        <taxon>Viridiplantae</taxon>
        <taxon>Streptophyta</taxon>
        <taxon>Embryophyta</taxon>
        <taxon>Tracheophyta</taxon>
        <taxon>Spermatophyta</taxon>
        <taxon>Magnoliopsida</taxon>
        <taxon>Proteales</taxon>
        <taxon>Proteaceae</taxon>
        <taxon>Protea</taxon>
    </lineage>
</organism>
<evidence type="ECO:0000313" key="3">
    <source>
        <dbReference type="EMBL" id="KAJ4958459.1"/>
    </source>
</evidence>
<reference evidence="3" key="1">
    <citation type="journal article" date="2023" name="Plant J.">
        <title>The genome of the king protea, Protea cynaroides.</title>
        <authorList>
            <person name="Chang J."/>
            <person name="Duong T.A."/>
            <person name="Schoeman C."/>
            <person name="Ma X."/>
            <person name="Roodt D."/>
            <person name="Barker N."/>
            <person name="Li Z."/>
            <person name="Van de Peer Y."/>
            <person name="Mizrachi E."/>
        </authorList>
    </citation>
    <scope>NUCLEOTIDE SEQUENCE</scope>
    <source>
        <tissue evidence="3">Young leaves</tissue>
    </source>
</reference>
<feature type="region of interest" description="Disordered" evidence="1">
    <location>
        <begin position="497"/>
        <end position="518"/>
    </location>
</feature>
<evidence type="ECO:0000259" key="2">
    <source>
        <dbReference type="Pfam" id="PF12776"/>
    </source>
</evidence>
<feature type="domain" description="Myb/SANT-like" evidence="2">
    <location>
        <begin position="520"/>
        <end position="613"/>
    </location>
</feature>
<dbReference type="AlphaFoldDB" id="A0A9Q0JZM7"/>
<proteinExistence type="predicted"/>
<feature type="compositionally biased region" description="Polar residues" evidence="1">
    <location>
        <begin position="500"/>
        <end position="513"/>
    </location>
</feature>
<feature type="compositionally biased region" description="Basic and acidic residues" evidence="1">
    <location>
        <begin position="1006"/>
        <end position="1015"/>
    </location>
</feature>
<feature type="domain" description="Myb/SANT-like" evidence="2">
    <location>
        <begin position="27"/>
        <end position="121"/>
    </location>
</feature>
<protein>
    <recommendedName>
        <fullName evidence="2">Myb/SANT-like domain-containing protein</fullName>
    </recommendedName>
</protein>
<feature type="domain" description="Myb/SANT-like" evidence="2">
    <location>
        <begin position="683"/>
        <end position="776"/>
    </location>
</feature>
<keyword evidence="4" id="KW-1185">Reference proteome</keyword>
<evidence type="ECO:0000256" key="1">
    <source>
        <dbReference type="SAM" id="MobiDB-lite"/>
    </source>
</evidence>
<evidence type="ECO:0000313" key="4">
    <source>
        <dbReference type="Proteomes" id="UP001141806"/>
    </source>
</evidence>